<evidence type="ECO:0000313" key="3">
    <source>
        <dbReference type="Proteomes" id="UP000509569"/>
    </source>
</evidence>
<feature type="domain" description="Helix-turn-helix" evidence="1">
    <location>
        <begin position="1"/>
        <end position="49"/>
    </location>
</feature>
<protein>
    <submittedName>
        <fullName evidence="2">SsDNA-binding protein</fullName>
    </submittedName>
</protein>
<dbReference type="InterPro" id="IPR009061">
    <property type="entry name" value="DNA-bd_dom_put_sf"/>
</dbReference>
<reference evidence="2 3" key="1">
    <citation type="submission" date="2020-06" db="EMBL/GenBank/DDBJ databases">
        <authorList>
            <person name="Moran J."/>
            <person name="Kenna M."/>
            <person name="Ware V."/>
            <person name="Garlena R.A."/>
            <person name="Russell D.A."/>
            <person name="Pope W.H."/>
            <person name="Jacobs-Sera D."/>
            <person name="Hatfull G.F."/>
        </authorList>
    </citation>
    <scope>NUCLEOTIDE SEQUENCE [LARGE SCALE GENOMIC DNA]</scope>
</reference>
<dbReference type="Proteomes" id="UP000509569">
    <property type="component" value="Segment"/>
</dbReference>
<dbReference type="RefSeq" id="YP_010051131.1">
    <property type="nucleotide sequence ID" value="NC_054438.1"/>
</dbReference>
<dbReference type="EMBL" id="MT553344">
    <property type="protein sequence ID" value="QKO02963.1"/>
    <property type="molecule type" value="Genomic_DNA"/>
</dbReference>
<dbReference type="GeneID" id="63911874"/>
<evidence type="ECO:0000313" key="2">
    <source>
        <dbReference type="EMBL" id="QKO02963.1"/>
    </source>
</evidence>
<accession>A0A6N0A6Y8</accession>
<dbReference type="SUPFAM" id="SSF46955">
    <property type="entry name" value="Putative DNA-binding domain"/>
    <property type="match status" value="1"/>
</dbReference>
<sequence>MNVKQAAAKVGCHPETIRRALWSGALKGHQAVEPNGLWRIRPDDLDAWAFGEGGSVTVT</sequence>
<dbReference type="InterPro" id="IPR041657">
    <property type="entry name" value="HTH_17"/>
</dbReference>
<gene>
    <name evidence="2" type="primary">43</name>
    <name evidence="2" type="ORF">SEA_TZGORDON_43</name>
</gene>
<evidence type="ECO:0000259" key="1">
    <source>
        <dbReference type="Pfam" id="PF12728"/>
    </source>
</evidence>
<keyword evidence="3" id="KW-1185">Reference proteome</keyword>
<dbReference type="KEGG" id="vg:63911874"/>
<proteinExistence type="predicted"/>
<dbReference type="Pfam" id="PF12728">
    <property type="entry name" value="HTH_17"/>
    <property type="match status" value="1"/>
</dbReference>
<name>A0A6N0A6Y8_9CAUD</name>
<organism evidence="2 3">
    <name type="scientific">Gordonia phage TZGordon</name>
    <dbReference type="NCBI Taxonomy" id="2744004"/>
    <lineage>
        <taxon>Viruses</taxon>
        <taxon>Duplodnaviria</taxon>
        <taxon>Heunggongvirae</taxon>
        <taxon>Uroviricota</taxon>
        <taxon>Caudoviricetes</taxon>
        <taxon>Ruthgordonvirinae</taxon>
        <taxon>Vendettavirus</taxon>
        <taxon>Vendettavirus tzgordon</taxon>
    </lineage>
</organism>